<dbReference type="Proteomes" id="UP000054359">
    <property type="component" value="Unassembled WGS sequence"/>
</dbReference>
<dbReference type="SUPFAM" id="SSF57850">
    <property type="entry name" value="RING/U-box"/>
    <property type="match status" value="1"/>
</dbReference>
<protein>
    <submittedName>
        <fullName evidence="6">LON peptidase N-terminal domain and RING finger protein 3</fullName>
    </submittedName>
</protein>
<evidence type="ECO:0000256" key="4">
    <source>
        <dbReference type="PROSITE-ProRule" id="PRU00175"/>
    </source>
</evidence>
<accession>A0A087UJK3</accession>
<dbReference type="OMA" id="CFIANRS"/>
<keyword evidence="2 4" id="KW-0863">Zinc-finger</keyword>
<reference evidence="6 7" key="1">
    <citation type="submission" date="2013-11" db="EMBL/GenBank/DDBJ databases">
        <title>Genome sequencing of Stegodyphus mimosarum.</title>
        <authorList>
            <person name="Bechsgaard J."/>
        </authorList>
    </citation>
    <scope>NUCLEOTIDE SEQUENCE [LARGE SCALE GENOMIC DNA]</scope>
</reference>
<dbReference type="OrthoDB" id="264917at2759"/>
<dbReference type="PROSITE" id="PS50089">
    <property type="entry name" value="ZF_RING_2"/>
    <property type="match status" value="1"/>
</dbReference>
<evidence type="ECO:0000259" key="5">
    <source>
        <dbReference type="PROSITE" id="PS50089"/>
    </source>
</evidence>
<dbReference type="AlphaFoldDB" id="A0A087UJK3"/>
<keyword evidence="1" id="KW-0479">Metal-binding</keyword>
<evidence type="ECO:0000313" key="7">
    <source>
        <dbReference type="Proteomes" id="UP000054359"/>
    </source>
</evidence>
<keyword evidence="3" id="KW-0862">Zinc</keyword>
<evidence type="ECO:0000256" key="1">
    <source>
        <dbReference type="ARBA" id="ARBA00022723"/>
    </source>
</evidence>
<dbReference type="PANTHER" id="PTHR23327">
    <property type="entry name" value="RING FINGER PROTEIN 127"/>
    <property type="match status" value="1"/>
</dbReference>
<gene>
    <name evidence="6" type="ORF">X975_04733</name>
</gene>
<evidence type="ECO:0000256" key="2">
    <source>
        <dbReference type="ARBA" id="ARBA00022771"/>
    </source>
</evidence>
<name>A0A087UJK3_STEMI</name>
<dbReference type="GO" id="GO:0008270">
    <property type="term" value="F:zinc ion binding"/>
    <property type="evidence" value="ECO:0007669"/>
    <property type="project" value="UniProtKB-KW"/>
</dbReference>
<dbReference type="Pfam" id="PF13445">
    <property type="entry name" value="zf-RING_UBOX"/>
    <property type="match status" value="1"/>
</dbReference>
<organism evidence="6 7">
    <name type="scientific">Stegodyphus mimosarum</name>
    <name type="common">African social velvet spider</name>
    <dbReference type="NCBI Taxonomy" id="407821"/>
    <lineage>
        <taxon>Eukaryota</taxon>
        <taxon>Metazoa</taxon>
        <taxon>Ecdysozoa</taxon>
        <taxon>Arthropoda</taxon>
        <taxon>Chelicerata</taxon>
        <taxon>Arachnida</taxon>
        <taxon>Araneae</taxon>
        <taxon>Araneomorphae</taxon>
        <taxon>Entelegynae</taxon>
        <taxon>Eresoidea</taxon>
        <taxon>Eresidae</taxon>
        <taxon>Stegodyphus</taxon>
    </lineage>
</organism>
<dbReference type="STRING" id="407821.A0A087UJK3"/>
<sequence>MQCRDCSNFQSMGEFDLQASVSRSQTECENLESPVVGNVGKVDILGDLLKSNLKYGQVHEALNTCIRAYSSGFPDSNSQYLEILLDGVAKKARDKLYKNAKLSLLCSLCYGVLTDPVTLKCGHTFSKKCIVKAMKGDYFECVKCSKSYSCDYLIELRNNVIISTVLEKYWETKNSSIKKSVETSVQEQTQEKICDADMCFIANRSRKEPLSALVSESALFNSSSPMGYLRRGDLLVKLEKYEEALIAYLVCFTFDSKAMHARGK</sequence>
<evidence type="ECO:0000313" key="6">
    <source>
        <dbReference type="EMBL" id="KFM77542.1"/>
    </source>
</evidence>
<evidence type="ECO:0000256" key="3">
    <source>
        <dbReference type="ARBA" id="ARBA00022833"/>
    </source>
</evidence>
<dbReference type="Gene3D" id="3.30.40.10">
    <property type="entry name" value="Zinc/RING finger domain, C3HC4 (zinc finger)"/>
    <property type="match status" value="1"/>
</dbReference>
<dbReference type="EMBL" id="KK120113">
    <property type="protein sequence ID" value="KFM77542.1"/>
    <property type="molecule type" value="Genomic_DNA"/>
</dbReference>
<dbReference type="InterPro" id="IPR013083">
    <property type="entry name" value="Znf_RING/FYVE/PHD"/>
</dbReference>
<feature type="domain" description="RING-type" evidence="5">
    <location>
        <begin position="106"/>
        <end position="145"/>
    </location>
</feature>
<dbReference type="PANTHER" id="PTHR23327:SF51">
    <property type="entry name" value="TRANSCRIPTIONAL REGULATOR OF YEAST FORM ADHERENCE 3"/>
    <property type="match status" value="1"/>
</dbReference>
<dbReference type="InterPro" id="IPR027370">
    <property type="entry name" value="Znf-RING_euk"/>
</dbReference>
<feature type="non-terminal residue" evidence="6">
    <location>
        <position position="264"/>
    </location>
</feature>
<keyword evidence="7" id="KW-1185">Reference proteome</keyword>
<dbReference type="InterPro" id="IPR001841">
    <property type="entry name" value="Znf_RING"/>
</dbReference>
<proteinExistence type="predicted"/>